<name>A0ABZ2U7V5_ASHYP</name>
<evidence type="ECO:0000313" key="1">
    <source>
        <dbReference type="EMBL" id="WYY26314.1"/>
    </source>
</evidence>
<sequence>MSINNKTKKIISFKTIMILLALLSIGGLLAHRFLTYKTEIKENFDIPVGRQVPLPSEEEIKGFLKVVKVSNNAAESLQKDTKKEVEWITPKTYLSTEIPILKNNKITCVYNVFLDSRVYSENQVRVKVEKAIKAQLDGKEEHKYIGRNFRWDRSDDVLIHGTTSQPATSKKLTLYIDYTIDYEKMKADNVIQEAIESNKNHLQYAVNSELITLE</sequence>
<dbReference type="EMBL" id="CP146843">
    <property type="protein sequence ID" value="WYY26314.1"/>
    <property type="molecule type" value="Genomic_DNA"/>
</dbReference>
<keyword evidence="2" id="KW-1185">Reference proteome</keyword>
<reference evidence="1" key="1">
    <citation type="submission" date="2024-03" db="EMBL/GenBank/DDBJ databases">
        <title>The Complete Genome of 'Candidatus Phytoplasma fraxini' AshY1 from the Ash Yellows Group.</title>
        <authorList>
            <person name="Boehm J.W."/>
            <person name="Huettel B."/>
            <person name="Schneider B."/>
            <person name="Kube M."/>
        </authorList>
    </citation>
    <scope>NUCLEOTIDE SEQUENCE [LARGE SCALE GENOMIC DNA]</scope>
    <source>
        <strain evidence="1">AshY1</strain>
    </source>
</reference>
<organism evidence="1 2">
    <name type="scientific">Ash yellows phytoplasma</name>
    <dbReference type="NCBI Taxonomy" id="35780"/>
    <lineage>
        <taxon>Bacteria</taxon>
        <taxon>Bacillati</taxon>
        <taxon>Mycoplasmatota</taxon>
        <taxon>Mollicutes</taxon>
        <taxon>Acholeplasmatales</taxon>
        <taxon>Acholeplasmataceae</taxon>
        <taxon>Candidatus Phytoplasma</taxon>
        <taxon>16SrVII (Ash yellows group)</taxon>
    </lineage>
</organism>
<gene>
    <name evidence="1" type="ORF">AshY1_01730</name>
</gene>
<proteinExistence type="predicted"/>
<dbReference type="RefSeq" id="WP_341266723.1">
    <property type="nucleotide sequence ID" value="NZ_CP146843.1"/>
</dbReference>
<evidence type="ECO:0008006" key="3">
    <source>
        <dbReference type="Google" id="ProtNLM"/>
    </source>
</evidence>
<accession>A0ABZ2U7V5</accession>
<evidence type="ECO:0000313" key="2">
    <source>
        <dbReference type="Proteomes" id="UP001484199"/>
    </source>
</evidence>
<dbReference type="Proteomes" id="UP001484199">
    <property type="component" value="Chromosome"/>
</dbReference>
<protein>
    <recommendedName>
        <fullName evidence="3">Effector</fullName>
    </recommendedName>
</protein>